<reference evidence="2 3" key="1">
    <citation type="submission" date="2023-03" db="EMBL/GenBank/DDBJ databases">
        <title>Bacillus Genome Sequencing.</title>
        <authorList>
            <person name="Dunlap C."/>
        </authorList>
    </citation>
    <scope>NUCLEOTIDE SEQUENCE [LARGE SCALE GENOMIC DNA]</scope>
    <source>
        <strain evidence="2 3">NRS-1717</strain>
    </source>
</reference>
<accession>A0ABU6P3C8</accession>
<dbReference type="Pfam" id="PF10740">
    <property type="entry name" value="DUF2529"/>
    <property type="match status" value="1"/>
</dbReference>
<sequence>MMKIFTTQLMSYLKRITEQEELAIEDGSRLLAQASIGDGTIYFYGYKELEGVTMEATKSSELIPNAKPLFDENGKMAEVEREDRVILFTHRSSDEEAIQIAKELAEKDLQIVGVSAKVKDLEQDLETITDVHIDSKLLRPLIPDDDGSRYGFPALITSLFVYYAINFTLKEIMSEYE</sequence>
<keyword evidence="3" id="KW-1185">Reference proteome</keyword>
<proteinExistence type="predicted"/>
<comment type="caution">
    <text evidence="2">The sequence shown here is derived from an EMBL/GenBank/DDBJ whole genome shotgun (WGS) entry which is preliminary data.</text>
</comment>
<feature type="domain" description="DUF2529" evidence="1">
    <location>
        <begin position="1"/>
        <end position="173"/>
    </location>
</feature>
<organism evidence="2 3">
    <name type="scientific">Metabacillus fastidiosus</name>
    <dbReference type="NCBI Taxonomy" id="1458"/>
    <lineage>
        <taxon>Bacteria</taxon>
        <taxon>Bacillati</taxon>
        <taxon>Bacillota</taxon>
        <taxon>Bacilli</taxon>
        <taxon>Bacillales</taxon>
        <taxon>Bacillaceae</taxon>
        <taxon>Metabacillus</taxon>
    </lineage>
</organism>
<gene>
    <name evidence="2" type="ORF">P9271_21370</name>
</gene>
<dbReference type="Gene3D" id="3.40.50.10490">
    <property type="entry name" value="Glucose-6-phosphate isomerase like protein, domain 1"/>
    <property type="match status" value="1"/>
</dbReference>
<evidence type="ECO:0000313" key="3">
    <source>
        <dbReference type="Proteomes" id="UP001342826"/>
    </source>
</evidence>
<dbReference type="EMBL" id="JARTFS010000020">
    <property type="protein sequence ID" value="MED4403853.1"/>
    <property type="molecule type" value="Genomic_DNA"/>
</dbReference>
<evidence type="ECO:0000259" key="1">
    <source>
        <dbReference type="Pfam" id="PF10740"/>
    </source>
</evidence>
<protein>
    <submittedName>
        <fullName evidence="2">DUF2529 family protein</fullName>
    </submittedName>
</protein>
<dbReference type="Proteomes" id="UP001342826">
    <property type="component" value="Unassembled WGS sequence"/>
</dbReference>
<dbReference type="RefSeq" id="WP_328003131.1">
    <property type="nucleotide sequence ID" value="NZ_JARTFR010000015.1"/>
</dbReference>
<name>A0ABU6P3C8_9BACI</name>
<dbReference type="InterPro" id="IPR019676">
    <property type="entry name" value="DUF2529"/>
</dbReference>
<evidence type="ECO:0000313" key="2">
    <source>
        <dbReference type="EMBL" id="MED4403853.1"/>
    </source>
</evidence>